<protein>
    <submittedName>
        <fullName evidence="1">Uncharacterized protein</fullName>
    </submittedName>
</protein>
<dbReference type="CTD" id="20323749"/>
<proteinExistence type="predicted"/>
<dbReference type="OrthoDB" id="6274432at2759"/>
<dbReference type="KEGG" id="ovi:T265_09581"/>
<evidence type="ECO:0000313" key="2">
    <source>
        <dbReference type="Proteomes" id="UP000054324"/>
    </source>
</evidence>
<gene>
    <name evidence="1" type="ORF">T265_09581</name>
</gene>
<dbReference type="Proteomes" id="UP000054324">
    <property type="component" value="Unassembled WGS sequence"/>
</dbReference>
<dbReference type="GeneID" id="20323749"/>
<evidence type="ECO:0000313" key="1">
    <source>
        <dbReference type="EMBL" id="KER22295.1"/>
    </source>
</evidence>
<organism evidence="1 2">
    <name type="scientific">Opisthorchis viverrini</name>
    <name type="common">Southeast Asian liver fluke</name>
    <dbReference type="NCBI Taxonomy" id="6198"/>
    <lineage>
        <taxon>Eukaryota</taxon>
        <taxon>Metazoa</taxon>
        <taxon>Spiralia</taxon>
        <taxon>Lophotrochozoa</taxon>
        <taxon>Platyhelminthes</taxon>
        <taxon>Trematoda</taxon>
        <taxon>Digenea</taxon>
        <taxon>Opisthorchiida</taxon>
        <taxon>Opisthorchiata</taxon>
        <taxon>Opisthorchiidae</taxon>
        <taxon>Opisthorchis</taxon>
    </lineage>
</organism>
<dbReference type="EMBL" id="KL596907">
    <property type="protein sequence ID" value="KER22295.1"/>
    <property type="molecule type" value="Genomic_DNA"/>
</dbReference>
<keyword evidence="2" id="KW-1185">Reference proteome</keyword>
<reference evidence="1 2" key="1">
    <citation type="submission" date="2013-11" db="EMBL/GenBank/DDBJ databases">
        <title>Opisthorchis viverrini - life in the bile duct.</title>
        <authorList>
            <person name="Young N.D."/>
            <person name="Nagarajan N."/>
            <person name="Lin S.J."/>
            <person name="Korhonen P.K."/>
            <person name="Jex A.R."/>
            <person name="Hall R.S."/>
            <person name="Safavi-Hemami H."/>
            <person name="Kaewkong W."/>
            <person name="Bertrand D."/>
            <person name="Gao S."/>
            <person name="Seet Q."/>
            <person name="Wongkham S."/>
            <person name="Teh B.T."/>
            <person name="Wongkham C."/>
            <person name="Intapan P.M."/>
            <person name="Maleewong W."/>
            <person name="Yang X."/>
            <person name="Hu M."/>
            <person name="Wang Z."/>
            <person name="Hofmann A."/>
            <person name="Sternberg P.W."/>
            <person name="Tan P."/>
            <person name="Wang J."/>
            <person name="Gasser R.B."/>
        </authorList>
    </citation>
    <scope>NUCLEOTIDE SEQUENCE [LARGE SCALE GENOMIC DNA]</scope>
</reference>
<name>A0A074ZGB1_OPIVI</name>
<accession>A0A074ZGB1</accession>
<dbReference type="RefSeq" id="XP_009173954.1">
    <property type="nucleotide sequence ID" value="XM_009175690.1"/>
</dbReference>
<sequence length="120" mass="13419">MQLPRRLGRIAALSHFPVRQPGTHTGIGDRKRSIIRPPRNVDEHQAIIKDSTMAGHAIDTGHRIDSENTRAIWQYPSPHMLPSSGMAARHRNGVTTGRFNCKVMFHKVQPSVTQEAPEVV</sequence>
<dbReference type="AlphaFoldDB" id="A0A074ZGB1"/>